<keyword evidence="4" id="KW-1185">Reference proteome</keyword>
<dbReference type="AlphaFoldDB" id="F4QAY4"/>
<keyword evidence="1" id="KW-0175">Coiled coil</keyword>
<dbReference type="RefSeq" id="XP_004351763.1">
    <property type="nucleotide sequence ID" value="XM_004351711.1"/>
</dbReference>
<dbReference type="Proteomes" id="UP000007797">
    <property type="component" value="Unassembled WGS sequence"/>
</dbReference>
<organism evidence="3 4">
    <name type="scientific">Cavenderia fasciculata</name>
    <name type="common">Slime mold</name>
    <name type="synonym">Dictyostelium fasciculatum</name>
    <dbReference type="NCBI Taxonomy" id="261658"/>
    <lineage>
        <taxon>Eukaryota</taxon>
        <taxon>Amoebozoa</taxon>
        <taxon>Evosea</taxon>
        <taxon>Eumycetozoa</taxon>
        <taxon>Dictyostelia</taxon>
        <taxon>Acytosteliales</taxon>
        <taxon>Cavenderiaceae</taxon>
        <taxon>Cavenderia</taxon>
    </lineage>
</organism>
<evidence type="ECO:0000256" key="1">
    <source>
        <dbReference type="SAM" id="Coils"/>
    </source>
</evidence>
<protein>
    <submittedName>
        <fullName evidence="3">Uncharacterized protein</fullName>
    </submittedName>
</protein>
<dbReference type="GeneID" id="14867207"/>
<dbReference type="KEGG" id="dfa:DFA_09866"/>
<dbReference type="EMBL" id="GL883026">
    <property type="protein sequence ID" value="EGG15043.1"/>
    <property type="molecule type" value="Genomic_DNA"/>
</dbReference>
<feature type="coiled-coil region" evidence="1">
    <location>
        <begin position="89"/>
        <end position="125"/>
    </location>
</feature>
<keyword evidence="2" id="KW-0812">Transmembrane</keyword>
<evidence type="ECO:0000256" key="2">
    <source>
        <dbReference type="SAM" id="Phobius"/>
    </source>
</evidence>
<keyword evidence="2" id="KW-0472">Membrane</keyword>
<proteinExistence type="predicted"/>
<accession>F4QAY4</accession>
<evidence type="ECO:0000313" key="3">
    <source>
        <dbReference type="EMBL" id="EGG15043.1"/>
    </source>
</evidence>
<sequence>MELSIKLKQSCEELVSLIESGGREISITDNIDVLQTYSKRINYLSNQFIINIGSNNNKIAFKTLTSIFKYTKVMELAIKSNENQFDLLIQEKDQSLKDLGIEKEKTETEQQVENLEKAITQKRNRQMVKIFVFAIIALVGTVLTKSDMSNRELLNWMVKRDNRAIKQLRSQCNTLEDSHSSVTLELIVANSNLLCASLRLQYLESEMAANEEKKVGLGRGLTHLINIKSLLHSIGEIFGQLASETEFTRSVIKELKYDQYWLKITMVLYKYSKPIMNDALLKSCK</sequence>
<reference evidence="4" key="1">
    <citation type="journal article" date="2011" name="Genome Res.">
        <title>Phylogeny-wide analysis of social amoeba genomes highlights ancient origins for complex intercellular communication.</title>
        <authorList>
            <person name="Heidel A.J."/>
            <person name="Lawal H.M."/>
            <person name="Felder M."/>
            <person name="Schilde C."/>
            <person name="Helps N.R."/>
            <person name="Tunggal B."/>
            <person name="Rivero F."/>
            <person name="John U."/>
            <person name="Schleicher M."/>
            <person name="Eichinger L."/>
            <person name="Platzer M."/>
            <person name="Noegel A.A."/>
            <person name="Schaap P."/>
            <person name="Gloeckner G."/>
        </authorList>
    </citation>
    <scope>NUCLEOTIDE SEQUENCE [LARGE SCALE GENOMIC DNA]</scope>
    <source>
        <strain evidence="4">SH3</strain>
    </source>
</reference>
<evidence type="ECO:0000313" key="4">
    <source>
        <dbReference type="Proteomes" id="UP000007797"/>
    </source>
</evidence>
<name>F4QAY4_CACFS</name>
<keyword evidence="2" id="KW-1133">Transmembrane helix</keyword>
<feature type="transmembrane region" description="Helical" evidence="2">
    <location>
        <begin position="127"/>
        <end position="144"/>
    </location>
</feature>
<gene>
    <name evidence="3" type="ORF">DFA_09866</name>
</gene>